<keyword evidence="1 2" id="KW-0344">Guanine-nucleotide releasing factor</keyword>
<feature type="region of interest" description="Disordered" evidence="3">
    <location>
        <begin position="441"/>
        <end position="476"/>
    </location>
</feature>
<dbReference type="Pfam" id="PF00617">
    <property type="entry name" value="RasGEF"/>
    <property type="match status" value="1"/>
</dbReference>
<organism evidence="5 6">
    <name type="scientific">Opisthorchis felineus</name>
    <dbReference type="NCBI Taxonomy" id="147828"/>
    <lineage>
        <taxon>Eukaryota</taxon>
        <taxon>Metazoa</taxon>
        <taxon>Spiralia</taxon>
        <taxon>Lophotrochozoa</taxon>
        <taxon>Platyhelminthes</taxon>
        <taxon>Trematoda</taxon>
        <taxon>Digenea</taxon>
        <taxon>Opisthorchiida</taxon>
        <taxon>Opisthorchiata</taxon>
        <taxon>Opisthorchiidae</taxon>
        <taxon>Opisthorchis</taxon>
    </lineage>
</organism>
<proteinExistence type="predicted"/>
<evidence type="ECO:0000256" key="3">
    <source>
        <dbReference type="SAM" id="MobiDB-lite"/>
    </source>
</evidence>
<dbReference type="InterPro" id="IPR008937">
    <property type="entry name" value="Ras-like_GEF"/>
</dbReference>
<dbReference type="OrthoDB" id="546434at2759"/>
<name>A0A4S2L3L9_OPIFE</name>
<keyword evidence="6" id="KW-1185">Reference proteome</keyword>
<feature type="domain" description="Ras-GEF" evidence="4">
    <location>
        <begin position="242"/>
        <end position="633"/>
    </location>
</feature>
<dbReference type="InterPro" id="IPR001895">
    <property type="entry name" value="RASGEF_cat_dom"/>
</dbReference>
<feature type="region of interest" description="Disordered" evidence="3">
    <location>
        <begin position="828"/>
        <end position="892"/>
    </location>
</feature>
<accession>A0A4S2L3L9</accession>
<evidence type="ECO:0000313" key="5">
    <source>
        <dbReference type="EMBL" id="TGZ55098.1"/>
    </source>
</evidence>
<reference evidence="5 6" key="1">
    <citation type="journal article" date="2019" name="BMC Genomics">
        <title>New insights from Opisthorchis felineus genome: update on genomics of the epidemiologically important liver flukes.</title>
        <authorList>
            <person name="Ershov N.I."/>
            <person name="Mordvinov V.A."/>
            <person name="Prokhortchouk E.B."/>
            <person name="Pakharukova M.Y."/>
            <person name="Gunbin K.V."/>
            <person name="Ustyantsev K."/>
            <person name="Genaev M.A."/>
            <person name="Blinov A.G."/>
            <person name="Mazur A."/>
            <person name="Boulygina E."/>
            <person name="Tsygankova S."/>
            <person name="Khrameeva E."/>
            <person name="Chekanov N."/>
            <person name="Fan G."/>
            <person name="Xiao A."/>
            <person name="Zhang H."/>
            <person name="Xu X."/>
            <person name="Yang H."/>
            <person name="Solovyev V."/>
            <person name="Lee S.M."/>
            <person name="Liu X."/>
            <person name="Afonnikov D.A."/>
            <person name="Skryabin K.G."/>
        </authorList>
    </citation>
    <scope>NUCLEOTIDE SEQUENCE [LARGE SCALE GENOMIC DNA]</scope>
    <source>
        <strain evidence="5">AK-0245</strain>
        <tissue evidence="5">Whole organism</tissue>
    </source>
</reference>
<dbReference type="Gene3D" id="1.10.840.10">
    <property type="entry name" value="Ras guanine-nucleotide exchange factors catalytic domain"/>
    <property type="match status" value="1"/>
</dbReference>
<gene>
    <name evidence="5" type="ORF">CRM22_010489</name>
</gene>
<dbReference type="PANTHER" id="PTHR23113">
    <property type="entry name" value="GUANINE NUCLEOTIDE EXCHANGE FACTOR"/>
    <property type="match status" value="1"/>
</dbReference>
<feature type="region of interest" description="Disordered" evidence="3">
    <location>
        <begin position="789"/>
        <end position="814"/>
    </location>
</feature>
<dbReference type="InterPro" id="IPR036964">
    <property type="entry name" value="RASGEF_cat_dom_sf"/>
</dbReference>
<dbReference type="EMBL" id="SJOL01009866">
    <property type="protein sequence ID" value="TGZ55098.1"/>
    <property type="molecule type" value="Genomic_DNA"/>
</dbReference>
<dbReference type="PROSITE" id="PS50009">
    <property type="entry name" value="RASGEF_CAT"/>
    <property type="match status" value="1"/>
</dbReference>
<feature type="region of interest" description="Disordered" evidence="3">
    <location>
        <begin position="202"/>
        <end position="231"/>
    </location>
</feature>
<feature type="compositionally biased region" description="Low complexity" evidence="3">
    <location>
        <begin position="208"/>
        <end position="224"/>
    </location>
</feature>
<comment type="caution">
    <text evidence="5">The sequence shown here is derived from an EMBL/GenBank/DDBJ whole genome shotgun (WGS) entry which is preliminary data.</text>
</comment>
<feature type="compositionally biased region" description="Polar residues" evidence="3">
    <location>
        <begin position="857"/>
        <end position="873"/>
    </location>
</feature>
<dbReference type="Proteomes" id="UP000308267">
    <property type="component" value="Unassembled WGS sequence"/>
</dbReference>
<dbReference type="SUPFAM" id="SSF48366">
    <property type="entry name" value="Ras GEF"/>
    <property type="match status" value="2"/>
</dbReference>
<feature type="compositionally biased region" description="Low complexity" evidence="3">
    <location>
        <begin position="799"/>
        <end position="810"/>
    </location>
</feature>
<evidence type="ECO:0000256" key="2">
    <source>
        <dbReference type="PROSITE-ProRule" id="PRU00168"/>
    </source>
</evidence>
<dbReference type="SMART" id="SM00147">
    <property type="entry name" value="RasGEF"/>
    <property type="match status" value="1"/>
</dbReference>
<dbReference type="STRING" id="147828.A0A4S2L3L9"/>
<dbReference type="GO" id="GO:0005085">
    <property type="term" value="F:guanyl-nucleotide exchange factor activity"/>
    <property type="evidence" value="ECO:0007669"/>
    <property type="project" value="UniProtKB-KW"/>
</dbReference>
<dbReference type="AlphaFoldDB" id="A0A4S2L3L9"/>
<evidence type="ECO:0000259" key="4">
    <source>
        <dbReference type="PROSITE" id="PS50009"/>
    </source>
</evidence>
<dbReference type="PANTHER" id="PTHR23113:SF99">
    <property type="entry name" value="RASGEF DOMAIN-CONTAINING PROTEIN"/>
    <property type="match status" value="1"/>
</dbReference>
<evidence type="ECO:0000256" key="1">
    <source>
        <dbReference type="ARBA" id="ARBA00022658"/>
    </source>
</evidence>
<sequence>MPNRQNAWQPTEAASNLPRACTLSTLFDLMMYESNALFQCSMIEAFLHTYRLFVSMEELRKMAEKKLLDTCVSEDKEANQKLFALNSLRVFLSRWLRPPHSSDFQSPSGLQELHQLILLLIRWHNILRPRSFRGNVGKPDWSSKYRDESPNTSGHNLLRCMFYGVDQMQLERAARKFETVCFLADSLSETYSKRLIGSPEKINGCATSPSHSSSPLSYGSSTSPRLSGGSDHSQPFGILDLEATCIANVLTAEDQRLFLDLRLPEMLLYARKKPAPSVMATIDHFNHTVTALQGSILRLHPDTMPSIRLRPGDSHRCDSRERGAVAAVAAWSKSRLSRHDLLVPDQQPYTMPEMTYKRARMIAFWIDVASELQRLNNLYSMQAVLTGLQTNAIHRLRQCWTVVGRLYPQHLRRFESMVALMSHENNYEKLRAVISKHLQSIQKVERARRKQRQSAKSSPHPQDGDPSPRSAPPTEASNQRFFTYLEHTLEREQVNGVICERHSLFAQQQPQPEYIAPRPRVTLPFPAPLSPRRMASKPNKKFSSNLSVPGLIPYLGLYTHDLTYLNYASPDTKPLHSTTNDSVPHSASQPDIRIYDQPETSLIGSLANALDITSPDSDTNTSPIEKSISVNDVSDENNARRRIKIRIEREIHFPSGVIRIGPFYKPTLNDDENNNSLSKPQPEILVNFEKHYREGEFLKDLYLLQYTSRSYDLKVDEKYKCWLDSFPSLSEDEARQLSLEIEPAQDSASCMTWDSQAAWKSPNDLSSSLAPPKMASNYASCSKLTAISGSSPVTRPKSHSVSNHSSSRPSIFSHPYFNQETADNVHRASTTNIEPIGRKTPLSLRQKLTKSARYSGRQFSSECERNTTTSGSPVTDRRRSSSKPHRHSPLIPREFRCRSLSQPRLMRIRIRVTLDDPLYVSSITAPISKSWKSVGLGSTPNLHKSCGENIPFEHSVIEEVSLTDSVSDVLFRVLTKFRVPDFCVSEFDLVELHPKNLNRILPTTANAYHELCSSLDDSAVKSTSAEDADILFECACVRRLKKVSMITSFRTRHPPFTVIASPRPNKRTSQQSDRIRGSVVAIFPPDP</sequence>
<evidence type="ECO:0000313" key="6">
    <source>
        <dbReference type="Proteomes" id="UP000308267"/>
    </source>
</evidence>
<protein>
    <recommendedName>
        <fullName evidence="4">Ras-GEF domain-containing protein</fullName>
    </recommendedName>
</protein>
<dbReference type="InterPro" id="IPR023578">
    <property type="entry name" value="Ras_GEF_dom_sf"/>
</dbReference>
<dbReference type="GO" id="GO:0007264">
    <property type="term" value="P:small GTPase-mediated signal transduction"/>
    <property type="evidence" value="ECO:0007669"/>
    <property type="project" value="InterPro"/>
</dbReference>